<protein>
    <submittedName>
        <fullName evidence="2">Uncharacterized protein</fullName>
    </submittedName>
</protein>
<accession>A0A5C5ZQN2</accession>
<reference evidence="2 3" key="1">
    <citation type="submission" date="2019-02" db="EMBL/GenBank/DDBJ databases">
        <title>Deep-cultivation of Planctomycetes and their phenomic and genomic characterization uncovers novel biology.</title>
        <authorList>
            <person name="Wiegand S."/>
            <person name="Jogler M."/>
            <person name="Boedeker C."/>
            <person name="Pinto D."/>
            <person name="Vollmers J."/>
            <person name="Rivas-Marin E."/>
            <person name="Kohn T."/>
            <person name="Peeters S.H."/>
            <person name="Heuer A."/>
            <person name="Rast P."/>
            <person name="Oberbeckmann S."/>
            <person name="Bunk B."/>
            <person name="Jeske O."/>
            <person name="Meyerdierks A."/>
            <person name="Storesund J.E."/>
            <person name="Kallscheuer N."/>
            <person name="Luecker S."/>
            <person name="Lage O.M."/>
            <person name="Pohl T."/>
            <person name="Merkel B.J."/>
            <person name="Hornburger P."/>
            <person name="Mueller R.-W."/>
            <person name="Bruemmer F."/>
            <person name="Labrenz M."/>
            <person name="Spormann A.M."/>
            <person name="Op Den Camp H."/>
            <person name="Overmann J."/>
            <person name="Amann R."/>
            <person name="Jetten M.S.M."/>
            <person name="Mascher T."/>
            <person name="Medema M.H."/>
            <person name="Devos D.P."/>
            <person name="Kaster A.-K."/>
            <person name="Ovreas L."/>
            <person name="Rohde M."/>
            <person name="Galperin M.Y."/>
            <person name="Jogler C."/>
        </authorList>
    </citation>
    <scope>NUCLEOTIDE SEQUENCE [LARGE SCALE GENOMIC DNA]</scope>
    <source>
        <strain evidence="2 3">Pla100</strain>
    </source>
</reference>
<evidence type="ECO:0000256" key="1">
    <source>
        <dbReference type="SAM" id="MobiDB-lite"/>
    </source>
</evidence>
<dbReference type="Proteomes" id="UP000316213">
    <property type="component" value="Unassembled WGS sequence"/>
</dbReference>
<name>A0A5C5ZQN2_9BACT</name>
<evidence type="ECO:0000313" key="3">
    <source>
        <dbReference type="Proteomes" id="UP000316213"/>
    </source>
</evidence>
<comment type="caution">
    <text evidence="2">The sequence shown here is derived from an EMBL/GenBank/DDBJ whole genome shotgun (WGS) entry which is preliminary data.</text>
</comment>
<dbReference type="EMBL" id="SJPM01000017">
    <property type="protein sequence ID" value="TWT89570.1"/>
    <property type="molecule type" value="Genomic_DNA"/>
</dbReference>
<keyword evidence="3" id="KW-1185">Reference proteome</keyword>
<evidence type="ECO:0000313" key="2">
    <source>
        <dbReference type="EMBL" id="TWT89570.1"/>
    </source>
</evidence>
<sequence>MQILLSSPVRAVAVFLAAMLLSGCFAKRDSARSKLRSYLELYSSGKLSSNALAASDYELMLGRLDASQDPYVYLFHERIGNQLVVYWFGVDEFANEIEVVFEDGTVLHSNPSEYRVGNKQSLSIGEPQYFSISIADRVDVSKVVKIRVSNRSNGESSRERRRLAPGADAGFGIEGQLKSESGV</sequence>
<organism evidence="2 3">
    <name type="scientific">Neorhodopirellula pilleata</name>
    <dbReference type="NCBI Taxonomy" id="2714738"/>
    <lineage>
        <taxon>Bacteria</taxon>
        <taxon>Pseudomonadati</taxon>
        <taxon>Planctomycetota</taxon>
        <taxon>Planctomycetia</taxon>
        <taxon>Pirellulales</taxon>
        <taxon>Pirellulaceae</taxon>
        <taxon>Neorhodopirellula</taxon>
    </lineage>
</organism>
<feature type="region of interest" description="Disordered" evidence="1">
    <location>
        <begin position="155"/>
        <end position="183"/>
    </location>
</feature>
<proteinExistence type="predicted"/>
<dbReference type="RefSeq" id="WP_146581653.1">
    <property type="nucleotide sequence ID" value="NZ_SJPM01000017.1"/>
</dbReference>
<dbReference type="AlphaFoldDB" id="A0A5C5ZQN2"/>
<gene>
    <name evidence="2" type="ORF">Pla100_54990</name>
</gene>